<sequence length="82" mass="8901">MPMTLYTACPISVSLSLYAYLELSAAFNGCTPSASDRDFPRSSTPPSYLRSHGVAMSHRWLDCVISRACHVEQGPAHLNGTV</sequence>
<reference evidence="1 2" key="1">
    <citation type="submission" date="2019-01" db="EMBL/GenBank/DDBJ databases">
        <title>Draft genome sequences of three monokaryotic isolates of the white-rot basidiomycete fungus Dichomitus squalens.</title>
        <authorList>
            <consortium name="DOE Joint Genome Institute"/>
            <person name="Lopez S.C."/>
            <person name="Andreopoulos B."/>
            <person name="Pangilinan J."/>
            <person name="Lipzen A."/>
            <person name="Riley R."/>
            <person name="Ahrendt S."/>
            <person name="Ng V."/>
            <person name="Barry K."/>
            <person name="Daum C."/>
            <person name="Grigoriev I.V."/>
            <person name="Hilden K.S."/>
            <person name="Makela M.R."/>
            <person name="de Vries R.P."/>
        </authorList>
    </citation>
    <scope>NUCLEOTIDE SEQUENCE [LARGE SCALE GENOMIC DNA]</scope>
    <source>
        <strain evidence="1 2">CBS 464.89</strain>
    </source>
</reference>
<dbReference type="AlphaFoldDB" id="A0A4Q9PGI3"/>
<dbReference type="Proteomes" id="UP000292082">
    <property type="component" value="Unassembled WGS sequence"/>
</dbReference>
<evidence type="ECO:0000313" key="2">
    <source>
        <dbReference type="Proteomes" id="UP000292082"/>
    </source>
</evidence>
<gene>
    <name evidence="1" type="ORF">BD310DRAFT_940746</name>
</gene>
<keyword evidence="2" id="KW-1185">Reference proteome</keyword>
<protein>
    <submittedName>
        <fullName evidence="1">Uncharacterized protein</fullName>
    </submittedName>
</protein>
<dbReference type="EMBL" id="ML145261">
    <property type="protein sequence ID" value="TBU52211.1"/>
    <property type="molecule type" value="Genomic_DNA"/>
</dbReference>
<proteinExistence type="predicted"/>
<name>A0A4Q9PGI3_9APHY</name>
<accession>A0A4Q9PGI3</accession>
<organism evidence="1 2">
    <name type="scientific">Dichomitus squalens</name>
    <dbReference type="NCBI Taxonomy" id="114155"/>
    <lineage>
        <taxon>Eukaryota</taxon>
        <taxon>Fungi</taxon>
        <taxon>Dikarya</taxon>
        <taxon>Basidiomycota</taxon>
        <taxon>Agaricomycotina</taxon>
        <taxon>Agaricomycetes</taxon>
        <taxon>Polyporales</taxon>
        <taxon>Polyporaceae</taxon>
        <taxon>Dichomitus</taxon>
    </lineage>
</organism>
<evidence type="ECO:0000313" key="1">
    <source>
        <dbReference type="EMBL" id="TBU52211.1"/>
    </source>
</evidence>